<sequence length="168" mass="19135">MKTPIFSTGLRWLWLTVLVLILDIAIKQYVYQNFRLYVPIEVTSFFNLMYAQNFGAAFSFLADKGGWQRWFFAGIAIAISVILIVMMYRQSAAKRLSNIAYALIIGGAIGNLIDRLMHGFVIDYLDFYVGNWHWPTFNLADMAICVGAALIIFESFLPENKSQAKQAK</sequence>
<feature type="active site" evidence="9">
    <location>
        <position position="141"/>
    </location>
</feature>
<evidence type="ECO:0000256" key="4">
    <source>
        <dbReference type="ARBA" id="ARBA00022692"/>
    </source>
</evidence>
<accession>A0A0N0Z8J6</accession>
<comment type="caution">
    <text evidence="12">The sequence shown here is derived from an EMBL/GenBank/DDBJ whole genome shotgun (WGS) entry which is preliminary data.</text>
</comment>
<evidence type="ECO:0000313" key="12">
    <source>
        <dbReference type="EMBL" id="KPD03459.1"/>
    </source>
</evidence>
<dbReference type="EC" id="3.4.23.36" evidence="9"/>
<dbReference type="UniPathway" id="UPA00665"/>
<proteinExistence type="inferred from homology"/>
<keyword evidence="7 9" id="KW-1133">Transmembrane helix</keyword>
<feature type="transmembrane region" description="Helical" evidence="9">
    <location>
        <begin position="67"/>
        <end position="87"/>
    </location>
</feature>
<protein>
    <recommendedName>
        <fullName evidence="9">Lipoprotein signal peptidase</fullName>
        <ecNumber evidence="9">3.4.23.36</ecNumber>
    </recommendedName>
    <alternativeName>
        <fullName evidence="9">Prolipoprotein signal peptidase</fullName>
    </alternativeName>
    <alternativeName>
        <fullName evidence="9">Signal peptidase II</fullName>
        <shortName evidence="9">SPase II</shortName>
    </alternativeName>
</protein>
<feature type="transmembrane region" description="Helical" evidence="9">
    <location>
        <begin position="12"/>
        <end position="30"/>
    </location>
</feature>
<dbReference type="PANTHER" id="PTHR33695">
    <property type="entry name" value="LIPOPROTEIN SIGNAL PEPTIDASE"/>
    <property type="match status" value="1"/>
</dbReference>
<evidence type="ECO:0000313" key="13">
    <source>
        <dbReference type="Proteomes" id="UP000053226"/>
    </source>
</evidence>
<comment type="function">
    <text evidence="9 10">This protein specifically catalyzes the removal of signal peptides from prolipoproteins.</text>
</comment>
<keyword evidence="5 9" id="KW-0064">Aspartyl protease</keyword>
<dbReference type="GO" id="GO:0004190">
    <property type="term" value="F:aspartic-type endopeptidase activity"/>
    <property type="evidence" value="ECO:0007669"/>
    <property type="project" value="UniProtKB-UniRule"/>
</dbReference>
<comment type="pathway">
    <text evidence="9">Protein modification; lipoprotein biosynthesis (signal peptide cleavage).</text>
</comment>
<dbReference type="Pfam" id="PF01252">
    <property type="entry name" value="Peptidase_A8"/>
    <property type="match status" value="1"/>
</dbReference>
<dbReference type="Proteomes" id="UP000053226">
    <property type="component" value="Unassembled WGS sequence"/>
</dbReference>
<dbReference type="OrthoDB" id="9810259at2"/>
<dbReference type="GO" id="GO:0005886">
    <property type="term" value="C:plasma membrane"/>
    <property type="evidence" value="ECO:0007669"/>
    <property type="project" value="UniProtKB-SubCell"/>
</dbReference>
<feature type="transmembrane region" description="Helical" evidence="9">
    <location>
        <begin position="42"/>
        <end position="61"/>
    </location>
</feature>
<evidence type="ECO:0000256" key="3">
    <source>
        <dbReference type="ARBA" id="ARBA00022670"/>
    </source>
</evidence>
<evidence type="ECO:0000256" key="6">
    <source>
        <dbReference type="ARBA" id="ARBA00022801"/>
    </source>
</evidence>
<evidence type="ECO:0000256" key="10">
    <source>
        <dbReference type="RuleBase" id="RU000594"/>
    </source>
</evidence>
<evidence type="ECO:0000256" key="2">
    <source>
        <dbReference type="ARBA" id="ARBA00022475"/>
    </source>
</evidence>
<keyword evidence="13" id="KW-1185">Reference proteome</keyword>
<dbReference type="GO" id="GO:0006508">
    <property type="term" value="P:proteolysis"/>
    <property type="evidence" value="ECO:0007669"/>
    <property type="project" value="UniProtKB-KW"/>
</dbReference>
<dbReference type="PANTHER" id="PTHR33695:SF1">
    <property type="entry name" value="LIPOPROTEIN SIGNAL PEPTIDASE"/>
    <property type="match status" value="1"/>
</dbReference>
<comment type="catalytic activity">
    <reaction evidence="9 10">
        <text>Release of signal peptides from bacterial membrane prolipoproteins. Hydrolyzes -Xaa-Yaa-Zaa-|-(S,diacylglyceryl)Cys-, in which Xaa is hydrophobic (preferably Leu), and Yaa (Ala or Ser) and Zaa (Gly or Ala) have small, neutral side chains.</text>
        <dbReference type="EC" id="3.4.23.36"/>
    </reaction>
</comment>
<keyword evidence="2 9" id="KW-1003">Cell membrane</keyword>
<dbReference type="NCBIfam" id="TIGR00077">
    <property type="entry name" value="lspA"/>
    <property type="match status" value="1"/>
</dbReference>
<evidence type="ECO:0000256" key="1">
    <source>
        <dbReference type="ARBA" id="ARBA00006139"/>
    </source>
</evidence>
<feature type="active site" evidence="9">
    <location>
        <position position="123"/>
    </location>
</feature>
<dbReference type="InterPro" id="IPR001872">
    <property type="entry name" value="Peptidase_A8"/>
</dbReference>
<feature type="transmembrane region" description="Helical" evidence="9">
    <location>
        <begin position="137"/>
        <end position="157"/>
    </location>
</feature>
<evidence type="ECO:0000256" key="9">
    <source>
        <dbReference type="HAMAP-Rule" id="MF_00161"/>
    </source>
</evidence>
<dbReference type="HAMAP" id="MF_00161">
    <property type="entry name" value="LspA"/>
    <property type="match status" value="1"/>
</dbReference>
<comment type="subcellular location">
    <subcellularLocation>
        <location evidence="9">Cell membrane</location>
        <topology evidence="9">Multi-pass membrane protein</topology>
    </subcellularLocation>
</comment>
<organism evidence="12 13">
    <name type="scientific">Moellerella wisconsensis ATCC 35017</name>
    <dbReference type="NCBI Taxonomy" id="1354267"/>
    <lineage>
        <taxon>Bacteria</taxon>
        <taxon>Pseudomonadati</taxon>
        <taxon>Pseudomonadota</taxon>
        <taxon>Gammaproteobacteria</taxon>
        <taxon>Enterobacterales</taxon>
        <taxon>Morganellaceae</taxon>
        <taxon>Moellerella</taxon>
    </lineage>
</organism>
<dbReference type="RefSeq" id="WP_053907637.1">
    <property type="nucleotide sequence ID" value="NZ_CAWMUS010000010.1"/>
</dbReference>
<dbReference type="PRINTS" id="PR00781">
    <property type="entry name" value="LIPOSIGPTASE"/>
</dbReference>
<keyword evidence="3 9" id="KW-0645">Protease</keyword>
<keyword evidence="12" id="KW-0449">Lipoprotein</keyword>
<keyword evidence="6 9" id="KW-0378">Hydrolase</keyword>
<name>A0A0N0Z8J6_9GAMM</name>
<comment type="similarity">
    <text evidence="1 9 11">Belongs to the peptidase A8 family.</text>
</comment>
<evidence type="ECO:0000256" key="7">
    <source>
        <dbReference type="ARBA" id="ARBA00022989"/>
    </source>
</evidence>
<evidence type="ECO:0000256" key="5">
    <source>
        <dbReference type="ARBA" id="ARBA00022750"/>
    </source>
</evidence>
<keyword evidence="8 9" id="KW-0472">Membrane</keyword>
<dbReference type="AlphaFoldDB" id="A0A0N0Z8J6"/>
<dbReference type="PROSITE" id="PS00855">
    <property type="entry name" value="SPASE_II"/>
    <property type="match status" value="1"/>
</dbReference>
<evidence type="ECO:0000256" key="8">
    <source>
        <dbReference type="ARBA" id="ARBA00023136"/>
    </source>
</evidence>
<reference evidence="12 13" key="1">
    <citation type="submission" date="2015-07" db="EMBL/GenBank/DDBJ databases">
        <title>ATOL: Assembling a taxonomically balanced genome-scale reconstruction of the evolutionary history of the Enterobacteriaceae.</title>
        <authorList>
            <person name="Plunkett G.III."/>
            <person name="Neeno-Eckwall E.C."/>
            <person name="Glasner J.D."/>
            <person name="Perna N.T."/>
        </authorList>
    </citation>
    <scope>NUCLEOTIDE SEQUENCE [LARGE SCALE GENOMIC DNA]</scope>
    <source>
        <strain evidence="12 13">ATCC 35017</strain>
    </source>
</reference>
<feature type="transmembrane region" description="Helical" evidence="9">
    <location>
        <begin position="99"/>
        <end position="117"/>
    </location>
</feature>
<dbReference type="EMBL" id="LGAA01000010">
    <property type="protein sequence ID" value="KPD03459.1"/>
    <property type="molecule type" value="Genomic_DNA"/>
</dbReference>
<keyword evidence="4 9" id="KW-0812">Transmembrane</keyword>
<evidence type="ECO:0000256" key="11">
    <source>
        <dbReference type="RuleBase" id="RU004181"/>
    </source>
</evidence>
<gene>
    <name evidence="9" type="primary">lspA</name>
    <name evidence="12" type="ORF">M992_1050</name>
</gene>